<comment type="caution">
    <text evidence="1">The sequence shown here is derived from an EMBL/GenBank/DDBJ whole genome shotgun (WGS) entry which is preliminary data.</text>
</comment>
<evidence type="ECO:0000313" key="2">
    <source>
        <dbReference type="Proteomes" id="UP000324897"/>
    </source>
</evidence>
<keyword evidence="2" id="KW-1185">Reference proteome</keyword>
<dbReference type="AlphaFoldDB" id="A0A5J9UQP5"/>
<accession>A0A5J9UQP5</accession>
<dbReference type="Gramene" id="TVU25537">
    <property type="protein sequence ID" value="TVU25537"/>
    <property type="gene ID" value="EJB05_28036"/>
</dbReference>
<dbReference type="EMBL" id="RWGY01000013">
    <property type="protein sequence ID" value="TVU25537.1"/>
    <property type="molecule type" value="Genomic_DNA"/>
</dbReference>
<protein>
    <submittedName>
        <fullName evidence="1">Uncharacterized protein</fullName>
    </submittedName>
</protein>
<name>A0A5J9UQP5_9POAL</name>
<organism evidence="1 2">
    <name type="scientific">Eragrostis curvula</name>
    <name type="common">weeping love grass</name>
    <dbReference type="NCBI Taxonomy" id="38414"/>
    <lineage>
        <taxon>Eukaryota</taxon>
        <taxon>Viridiplantae</taxon>
        <taxon>Streptophyta</taxon>
        <taxon>Embryophyta</taxon>
        <taxon>Tracheophyta</taxon>
        <taxon>Spermatophyta</taxon>
        <taxon>Magnoliopsida</taxon>
        <taxon>Liliopsida</taxon>
        <taxon>Poales</taxon>
        <taxon>Poaceae</taxon>
        <taxon>PACMAD clade</taxon>
        <taxon>Chloridoideae</taxon>
        <taxon>Eragrostideae</taxon>
        <taxon>Eragrostidinae</taxon>
        <taxon>Eragrostis</taxon>
    </lineage>
</organism>
<dbReference type="Proteomes" id="UP000324897">
    <property type="component" value="Chromosome 2"/>
</dbReference>
<proteinExistence type="predicted"/>
<gene>
    <name evidence="1" type="ORF">EJB05_28036</name>
</gene>
<evidence type="ECO:0000313" key="1">
    <source>
        <dbReference type="EMBL" id="TVU25537.1"/>
    </source>
</evidence>
<sequence length="108" mass="12026">MMADPASFCLQDRNGSSRCVASEQLVKIEEEDLVRLGLEGKLYNATGGVVDLVMREFVEGVIENRKPASTLYLSKLDLGRVDYCGRVVHMFHRAYTKKTIQPLMSGGD</sequence>
<reference evidence="1 2" key="1">
    <citation type="journal article" date="2019" name="Sci. Rep.">
        <title>A high-quality genome of Eragrostis curvula grass provides insights into Poaceae evolution and supports new strategies to enhance forage quality.</title>
        <authorList>
            <person name="Carballo J."/>
            <person name="Santos B.A.C.M."/>
            <person name="Zappacosta D."/>
            <person name="Garbus I."/>
            <person name="Selva J.P."/>
            <person name="Gallo C.A."/>
            <person name="Diaz A."/>
            <person name="Albertini E."/>
            <person name="Caccamo M."/>
            <person name="Echenique V."/>
        </authorList>
    </citation>
    <scope>NUCLEOTIDE SEQUENCE [LARGE SCALE GENOMIC DNA]</scope>
    <source>
        <strain evidence="2">cv. Victoria</strain>
        <tissue evidence="1">Leaf</tissue>
    </source>
</reference>